<reference evidence="1" key="1">
    <citation type="submission" date="2014-11" db="EMBL/GenBank/DDBJ databases">
        <authorList>
            <person name="Amaro Gonzalez C."/>
        </authorList>
    </citation>
    <scope>NUCLEOTIDE SEQUENCE</scope>
</reference>
<protein>
    <submittedName>
        <fullName evidence="1">Uncharacterized protein</fullName>
    </submittedName>
</protein>
<dbReference type="AlphaFoldDB" id="A0A0E9XPG2"/>
<accession>A0A0E9XPG2</accession>
<evidence type="ECO:0000313" key="1">
    <source>
        <dbReference type="EMBL" id="JAI04287.1"/>
    </source>
</evidence>
<name>A0A0E9XPG2_ANGAN</name>
<proteinExistence type="predicted"/>
<dbReference type="EMBL" id="GBXM01004291">
    <property type="protein sequence ID" value="JAI04287.1"/>
    <property type="molecule type" value="Transcribed_RNA"/>
</dbReference>
<sequence>MNLSYRPTSEPNCVDTKESNTVPVHQVPYHYRCTR</sequence>
<organism evidence="1">
    <name type="scientific">Anguilla anguilla</name>
    <name type="common">European freshwater eel</name>
    <name type="synonym">Muraena anguilla</name>
    <dbReference type="NCBI Taxonomy" id="7936"/>
    <lineage>
        <taxon>Eukaryota</taxon>
        <taxon>Metazoa</taxon>
        <taxon>Chordata</taxon>
        <taxon>Craniata</taxon>
        <taxon>Vertebrata</taxon>
        <taxon>Euteleostomi</taxon>
        <taxon>Actinopterygii</taxon>
        <taxon>Neopterygii</taxon>
        <taxon>Teleostei</taxon>
        <taxon>Anguilliformes</taxon>
        <taxon>Anguillidae</taxon>
        <taxon>Anguilla</taxon>
    </lineage>
</organism>
<reference evidence="1" key="2">
    <citation type="journal article" date="2015" name="Fish Shellfish Immunol.">
        <title>Early steps in the European eel (Anguilla anguilla)-Vibrio vulnificus interaction in the gills: Role of the RtxA13 toxin.</title>
        <authorList>
            <person name="Callol A."/>
            <person name="Pajuelo D."/>
            <person name="Ebbesson L."/>
            <person name="Teles M."/>
            <person name="MacKenzie S."/>
            <person name="Amaro C."/>
        </authorList>
    </citation>
    <scope>NUCLEOTIDE SEQUENCE</scope>
</reference>